<gene>
    <name evidence="4" type="ORF">I5M27_07250</name>
</gene>
<proteinExistence type="predicted"/>
<dbReference type="Proteomes" id="UP000644147">
    <property type="component" value="Unassembled WGS sequence"/>
</dbReference>
<evidence type="ECO:0000259" key="3">
    <source>
        <dbReference type="Pfam" id="PF13628"/>
    </source>
</evidence>
<evidence type="ECO:0000313" key="4">
    <source>
        <dbReference type="EMBL" id="MBK0402777.1"/>
    </source>
</evidence>
<evidence type="ECO:0000256" key="1">
    <source>
        <dbReference type="SAM" id="MobiDB-lite"/>
    </source>
</evidence>
<dbReference type="Gene3D" id="1.20.1260.10">
    <property type="match status" value="1"/>
</dbReference>
<keyword evidence="5" id="KW-1185">Reference proteome</keyword>
<dbReference type="PANTHER" id="PTHR38593:SF1">
    <property type="entry name" value="BLR2558 PROTEIN"/>
    <property type="match status" value="1"/>
</dbReference>
<feature type="region of interest" description="Disordered" evidence="1">
    <location>
        <begin position="27"/>
        <end position="62"/>
    </location>
</feature>
<feature type="chain" id="PRO_5045443139" evidence="2">
    <location>
        <begin position="26"/>
        <end position="215"/>
    </location>
</feature>
<sequence length="215" mass="23258">MKKSLLSIFAAGALVWGLGACSNTATETTTASTAETVTTNDPESATRAGEVGVGNEMNRNTGGAEATATTITLDTTRFPVMAASSDMFETLSSELAQQRASNAEVKSYAQHMIDEHNKTSSELKSLASRKNITLPTSPIPMHQSVLESLANTTDSRKFDERYMEEQVKAHQQAIIVFENASKKETDPDLKAFAAKTLPALRMHLDMAKKTKDLVD</sequence>
<reference evidence="4 5" key="1">
    <citation type="submission" date="2020-12" db="EMBL/GenBank/DDBJ databases">
        <title>Bacterial novel species Adhaeribacter sp. BT258 isolated from soil.</title>
        <authorList>
            <person name="Jung H.-Y."/>
        </authorList>
    </citation>
    <scope>NUCLEOTIDE SEQUENCE [LARGE SCALE GENOMIC DNA]</scope>
    <source>
        <strain evidence="4 5">BT258</strain>
    </source>
</reference>
<dbReference type="PANTHER" id="PTHR38593">
    <property type="entry name" value="BLR2558 PROTEIN"/>
    <property type="match status" value="1"/>
</dbReference>
<accession>A0ABS1C032</accession>
<protein>
    <submittedName>
        <fullName evidence="4">DUF4142 domain-containing protein</fullName>
    </submittedName>
</protein>
<comment type="caution">
    <text evidence="4">The sequence shown here is derived from an EMBL/GenBank/DDBJ whole genome shotgun (WGS) entry which is preliminary data.</text>
</comment>
<dbReference type="RefSeq" id="WP_200505536.1">
    <property type="nucleotide sequence ID" value="NZ_JAEHFX010000003.1"/>
</dbReference>
<name>A0ABS1C032_9BACT</name>
<dbReference type="InterPro" id="IPR012347">
    <property type="entry name" value="Ferritin-like"/>
</dbReference>
<keyword evidence="2" id="KW-0732">Signal</keyword>
<organism evidence="4 5">
    <name type="scientific">Adhaeribacter terrigena</name>
    <dbReference type="NCBI Taxonomy" id="2793070"/>
    <lineage>
        <taxon>Bacteria</taxon>
        <taxon>Pseudomonadati</taxon>
        <taxon>Bacteroidota</taxon>
        <taxon>Cytophagia</taxon>
        <taxon>Cytophagales</taxon>
        <taxon>Hymenobacteraceae</taxon>
        <taxon>Adhaeribacter</taxon>
    </lineage>
</organism>
<evidence type="ECO:0000313" key="5">
    <source>
        <dbReference type="Proteomes" id="UP000644147"/>
    </source>
</evidence>
<dbReference type="PROSITE" id="PS51257">
    <property type="entry name" value="PROKAR_LIPOPROTEIN"/>
    <property type="match status" value="1"/>
</dbReference>
<feature type="compositionally biased region" description="Low complexity" evidence="1">
    <location>
        <begin position="27"/>
        <end position="40"/>
    </location>
</feature>
<dbReference type="Pfam" id="PF13628">
    <property type="entry name" value="DUF4142"/>
    <property type="match status" value="1"/>
</dbReference>
<dbReference type="EMBL" id="JAEHFX010000003">
    <property type="protein sequence ID" value="MBK0402777.1"/>
    <property type="molecule type" value="Genomic_DNA"/>
</dbReference>
<feature type="signal peptide" evidence="2">
    <location>
        <begin position="1"/>
        <end position="25"/>
    </location>
</feature>
<feature type="domain" description="DUF4142" evidence="3">
    <location>
        <begin position="76"/>
        <end position="209"/>
    </location>
</feature>
<evidence type="ECO:0000256" key="2">
    <source>
        <dbReference type="SAM" id="SignalP"/>
    </source>
</evidence>
<dbReference type="InterPro" id="IPR025419">
    <property type="entry name" value="DUF4142"/>
</dbReference>